<reference evidence="3 4" key="1">
    <citation type="submission" date="2016-10" db="EMBL/GenBank/DDBJ databases">
        <authorList>
            <person name="de Groot N.N."/>
        </authorList>
    </citation>
    <scope>NUCLEOTIDE SEQUENCE [LARGE SCALE GENOMIC DNA]</scope>
    <source>
        <strain evidence="3 4">CGMCC 1.8894</strain>
    </source>
</reference>
<evidence type="ECO:0000313" key="4">
    <source>
        <dbReference type="Proteomes" id="UP000198539"/>
    </source>
</evidence>
<protein>
    <submittedName>
        <fullName evidence="3">Uncharacterized conserved protein, DUF302 family</fullName>
    </submittedName>
</protein>
<dbReference type="InterPro" id="IPR035923">
    <property type="entry name" value="TT1751-like_sf"/>
</dbReference>
<evidence type="ECO:0000256" key="1">
    <source>
        <dbReference type="SAM" id="SignalP"/>
    </source>
</evidence>
<dbReference type="RefSeq" id="WP_092891914.1">
    <property type="nucleotide sequence ID" value="NZ_CP061500.1"/>
</dbReference>
<keyword evidence="4" id="KW-1185">Reference proteome</keyword>
<name>A0A1H3DP55_9RHOB</name>
<dbReference type="PANTHER" id="PTHR38342:SF2">
    <property type="entry name" value="INNER MEMBRANE OR EXPORTED"/>
    <property type="match status" value="1"/>
</dbReference>
<dbReference type="CDD" id="cd14797">
    <property type="entry name" value="DUF302"/>
    <property type="match status" value="1"/>
</dbReference>
<feature type="domain" description="DUF302" evidence="2">
    <location>
        <begin position="50"/>
        <end position="111"/>
    </location>
</feature>
<organism evidence="3 4">
    <name type="scientific">Roseicitreum antarcticum</name>
    <dbReference type="NCBI Taxonomy" id="564137"/>
    <lineage>
        <taxon>Bacteria</taxon>
        <taxon>Pseudomonadati</taxon>
        <taxon>Pseudomonadota</taxon>
        <taxon>Alphaproteobacteria</taxon>
        <taxon>Rhodobacterales</taxon>
        <taxon>Paracoccaceae</taxon>
        <taxon>Roseicitreum</taxon>
    </lineage>
</organism>
<dbReference type="Pfam" id="PF03625">
    <property type="entry name" value="DUF302"/>
    <property type="match status" value="1"/>
</dbReference>
<dbReference type="AlphaFoldDB" id="A0A1H3DP55"/>
<feature type="chain" id="PRO_5011604202" evidence="1">
    <location>
        <begin position="18"/>
        <end position="144"/>
    </location>
</feature>
<dbReference type="PANTHER" id="PTHR38342">
    <property type="entry name" value="SLR5037 PROTEIN"/>
    <property type="match status" value="1"/>
</dbReference>
<keyword evidence="1" id="KW-0732">Signal</keyword>
<evidence type="ECO:0000313" key="3">
    <source>
        <dbReference type="EMBL" id="SDX67878.1"/>
    </source>
</evidence>
<feature type="signal peptide" evidence="1">
    <location>
        <begin position="1"/>
        <end position="17"/>
    </location>
</feature>
<dbReference type="STRING" id="564137.SAMN04488238_1153"/>
<dbReference type="EMBL" id="FNOM01000015">
    <property type="protein sequence ID" value="SDX67878.1"/>
    <property type="molecule type" value="Genomic_DNA"/>
</dbReference>
<gene>
    <name evidence="3" type="ORF">SAMN04488238_1153</name>
</gene>
<dbReference type="Gene3D" id="3.30.310.70">
    <property type="entry name" value="TT1751-like domain"/>
    <property type="match status" value="1"/>
</dbReference>
<proteinExistence type="predicted"/>
<dbReference type="InterPro" id="IPR005180">
    <property type="entry name" value="DUF302"/>
</dbReference>
<evidence type="ECO:0000259" key="2">
    <source>
        <dbReference type="Pfam" id="PF03625"/>
    </source>
</evidence>
<accession>A0A1H3DP55</accession>
<sequence>MIRATLLAMTLATPAMAEVMTVQTTKYVPAAMDALEAAVREAGAKVYARIDYAAEANSVEMELPPAQLLIFGNPVVDTAAMQGDIQTGLMLPLRVLVYHGPDGDTQIAYQDVTDMFDGMSINVRADYVNEMEDTLRMLINKAID</sequence>
<dbReference type="OrthoDB" id="9799367at2"/>
<dbReference type="Proteomes" id="UP000198539">
    <property type="component" value="Unassembled WGS sequence"/>
</dbReference>
<dbReference type="SUPFAM" id="SSF103247">
    <property type="entry name" value="TT1751-like"/>
    <property type="match status" value="1"/>
</dbReference>